<proteinExistence type="predicted"/>
<dbReference type="EMBL" id="VDEP01000102">
    <property type="protein sequence ID" value="KAA1132123.1"/>
    <property type="molecule type" value="Genomic_DNA"/>
</dbReference>
<comment type="caution">
    <text evidence="2">The sequence shown here is derived from an EMBL/GenBank/DDBJ whole genome shotgun (WGS) entry which is preliminary data.</text>
</comment>
<dbReference type="Proteomes" id="UP000325313">
    <property type="component" value="Unassembled WGS sequence"/>
</dbReference>
<evidence type="ECO:0000313" key="2">
    <source>
        <dbReference type="EMBL" id="KAA1132123.1"/>
    </source>
</evidence>
<protein>
    <submittedName>
        <fullName evidence="2">Uncharacterized protein</fullName>
    </submittedName>
</protein>
<evidence type="ECO:0000313" key="3">
    <source>
        <dbReference type="Proteomes" id="UP000325313"/>
    </source>
</evidence>
<dbReference type="AlphaFoldDB" id="A0A5B0S4T3"/>
<reference evidence="2 3" key="1">
    <citation type="submission" date="2019-05" db="EMBL/GenBank/DDBJ databases">
        <title>Emergence of the Ug99 lineage of the wheat stem rust pathogen through somatic hybridization.</title>
        <authorList>
            <person name="Li F."/>
            <person name="Upadhyaya N.M."/>
            <person name="Sperschneider J."/>
            <person name="Matny O."/>
            <person name="Nguyen-Phuc H."/>
            <person name="Mago R."/>
            <person name="Raley C."/>
            <person name="Miller M.E."/>
            <person name="Silverstein K.A.T."/>
            <person name="Henningsen E."/>
            <person name="Hirsch C.D."/>
            <person name="Visser B."/>
            <person name="Pretorius Z.A."/>
            <person name="Steffenson B.J."/>
            <person name="Schwessinger B."/>
            <person name="Dodds P.N."/>
            <person name="Figueroa M."/>
        </authorList>
    </citation>
    <scope>NUCLEOTIDE SEQUENCE [LARGE SCALE GENOMIC DNA]</scope>
    <source>
        <strain evidence="2 3">Ug99</strain>
    </source>
</reference>
<evidence type="ECO:0000256" key="1">
    <source>
        <dbReference type="SAM" id="MobiDB-lite"/>
    </source>
</evidence>
<name>A0A5B0S4T3_PUCGR</name>
<gene>
    <name evidence="2" type="ORF">PGTUg99_037277</name>
</gene>
<feature type="compositionally biased region" description="Polar residues" evidence="1">
    <location>
        <begin position="15"/>
        <end position="54"/>
    </location>
</feature>
<organism evidence="2 3">
    <name type="scientific">Puccinia graminis f. sp. tritici</name>
    <dbReference type="NCBI Taxonomy" id="56615"/>
    <lineage>
        <taxon>Eukaryota</taxon>
        <taxon>Fungi</taxon>
        <taxon>Dikarya</taxon>
        <taxon>Basidiomycota</taxon>
        <taxon>Pucciniomycotina</taxon>
        <taxon>Pucciniomycetes</taxon>
        <taxon>Pucciniales</taxon>
        <taxon>Pucciniaceae</taxon>
        <taxon>Puccinia</taxon>
    </lineage>
</organism>
<sequence length="205" mass="22431">MVEDIFTRATRKMKNLQSNTVEQGSQGSNVGGQPQINSNPGLQMAGKQSTQDTGLTNTQLQEIVSLTEVVPAQKTVTAQGGGIGEDAEEREHLSFEEIGGTSTAPDKEDDVVAGRLTKGTQRDTYQNLLAEDDGPGPLLVVNKAPNMPIFPLIAKAKTDRERLWDQVCQAKEAKDKANADFLLRIYLALPKETNMWRSHQHSCRA</sequence>
<accession>A0A5B0S4T3</accession>
<feature type="region of interest" description="Disordered" evidence="1">
    <location>
        <begin position="1"/>
        <end position="54"/>
    </location>
</feature>